<name>A0ABX4CNI7_9FLAO</name>
<reference evidence="1 2" key="1">
    <citation type="submission" date="2016-11" db="EMBL/GenBank/DDBJ databases">
        <title>Whole genomes of Flavobacteriaceae.</title>
        <authorList>
            <person name="Stine C."/>
            <person name="Li C."/>
            <person name="Tadesse D."/>
        </authorList>
    </citation>
    <scope>NUCLEOTIDE SEQUENCE [LARGE SCALE GENOMIC DNA]</scope>
    <source>
        <strain evidence="1 2">CCUG 60112</strain>
    </source>
</reference>
<evidence type="ECO:0000313" key="2">
    <source>
        <dbReference type="Proteomes" id="UP000198381"/>
    </source>
</evidence>
<organism evidence="1 2">
    <name type="scientific">Flavobacterium plurextorum</name>
    <dbReference type="NCBI Taxonomy" id="1114867"/>
    <lineage>
        <taxon>Bacteria</taxon>
        <taxon>Pseudomonadati</taxon>
        <taxon>Bacteroidota</taxon>
        <taxon>Flavobacteriia</taxon>
        <taxon>Flavobacteriales</taxon>
        <taxon>Flavobacteriaceae</taxon>
        <taxon>Flavobacterium</taxon>
    </lineage>
</organism>
<evidence type="ECO:0000313" key="1">
    <source>
        <dbReference type="EMBL" id="OXA99261.1"/>
    </source>
</evidence>
<accession>A0ABX4CNI7</accession>
<gene>
    <name evidence="1" type="ORF">B0A81_21445</name>
</gene>
<dbReference type="EMBL" id="MUHD01000060">
    <property type="protein sequence ID" value="OXA99261.1"/>
    <property type="molecule type" value="Genomic_DNA"/>
</dbReference>
<dbReference type="Proteomes" id="UP000198381">
    <property type="component" value="Unassembled WGS sequence"/>
</dbReference>
<comment type="caution">
    <text evidence="1">The sequence shown here is derived from an EMBL/GenBank/DDBJ whole genome shotgun (WGS) entry which is preliminary data.</text>
</comment>
<protein>
    <submittedName>
        <fullName evidence="1">Uncharacterized protein</fullName>
    </submittedName>
</protein>
<proteinExistence type="predicted"/>
<sequence>MVSEILRNVVYSYYPKDVCFNTEITKYLGSDEYQKLYQRIKKFDHEHRQDISKGIIREFKKNNYLKNFEDFTLLDLGERCMTFSLTVIRDGNLYTISLFLTVIVPYYSIKLKKHKAELLFSEPKKLALQEIGPESKKITDIILIVENFVENRLGQKKIPEDLLNHIIQDVSYQDLEIGSFTMFNAFFNNLKLDEHDN</sequence>
<keyword evidence="2" id="KW-1185">Reference proteome</keyword>